<sequence>MPRNKSKNKKAAKAAKEAPKKHDVVVQWEQYMGHGELGDWQRLMRDLGFEEEFTSKSKCRKALKTVWVNIPDFLDAVKHGQPVFRFQSQRALAAYTREEHRVYPRNNIPKGSPLKQLLAQIFREQGFGGGRGYGNHGLVAALGGLSIA</sequence>
<proteinExistence type="predicted"/>
<protein>
    <submittedName>
        <fullName evidence="1">Uncharacterized protein</fullName>
    </submittedName>
</protein>
<dbReference type="Proteomes" id="UP001153332">
    <property type="component" value="Unassembled WGS sequence"/>
</dbReference>
<accession>A0ACC2JS70</accession>
<keyword evidence="2" id="KW-1185">Reference proteome</keyword>
<reference evidence="1" key="1">
    <citation type="submission" date="2022-12" db="EMBL/GenBank/DDBJ databases">
        <title>Genome Sequence of Lasiodiplodia mahajangana.</title>
        <authorList>
            <person name="Buettner E."/>
        </authorList>
    </citation>
    <scope>NUCLEOTIDE SEQUENCE</scope>
    <source>
        <strain evidence="1">VT137</strain>
    </source>
</reference>
<evidence type="ECO:0000313" key="2">
    <source>
        <dbReference type="Proteomes" id="UP001153332"/>
    </source>
</evidence>
<gene>
    <name evidence="1" type="ORF">O1611_g3288</name>
</gene>
<comment type="caution">
    <text evidence="1">The sequence shown here is derived from an EMBL/GenBank/DDBJ whole genome shotgun (WGS) entry which is preliminary data.</text>
</comment>
<evidence type="ECO:0000313" key="1">
    <source>
        <dbReference type="EMBL" id="KAJ8130342.1"/>
    </source>
</evidence>
<dbReference type="EMBL" id="JAPUUL010000521">
    <property type="protein sequence ID" value="KAJ8130342.1"/>
    <property type="molecule type" value="Genomic_DNA"/>
</dbReference>
<organism evidence="1 2">
    <name type="scientific">Lasiodiplodia mahajangana</name>
    <dbReference type="NCBI Taxonomy" id="1108764"/>
    <lineage>
        <taxon>Eukaryota</taxon>
        <taxon>Fungi</taxon>
        <taxon>Dikarya</taxon>
        <taxon>Ascomycota</taxon>
        <taxon>Pezizomycotina</taxon>
        <taxon>Dothideomycetes</taxon>
        <taxon>Dothideomycetes incertae sedis</taxon>
        <taxon>Botryosphaeriales</taxon>
        <taxon>Botryosphaeriaceae</taxon>
        <taxon>Lasiodiplodia</taxon>
    </lineage>
</organism>
<name>A0ACC2JS70_9PEZI</name>